<proteinExistence type="predicted"/>
<dbReference type="EMBL" id="JBHSTZ010000015">
    <property type="protein sequence ID" value="MFC6381033.1"/>
    <property type="molecule type" value="Genomic_DNA"/>
</dbReference>
<gene>
    <name evidence="1" type="ORF">ACFP58_06060</name>
</gene>
<dbReference type="Proteomes" id="UP001596264">
    <property type="component" value="Unassembled WGS sequence"/>
</dbReference>
<sequence length="440" mass="50113">MTISPATNVVDAYKQCNPDYALPANDNRYIDLSEVRGENIKIISTIRRSIERSDDNTCTYLISGHRGSGKTTELFRLKQRLEQDQYLCVYFDVGDALDLADISYIDIFLAMVDATSKSLQESNINIDNDAIKEIHNWVTQEAYAESTVEKQIDGKASAGIEVNVGIPSILKLFGNLTGDIKHSQSQRHIIRENIEKKASDFIRKINQFLISVRIAIQKNNYKDIVIIVDGLEKMHYRTFSLMNNQSDSHTQLFVQHAEQLLSLQSHVVYTTPISLFFISNLQNDYENVYILPMVRLNNAGKSTLKDLVQKRVDIEAVFSDPTLVDMLIESSGGVVRDLMRLIRLSCDTDETQVSAKEVKYAVSRLTREYDRLLKPSDIPILERVYRTELVNPDDERTNQLLLNRVILEYENGKRSAKLHPACLEIGWVMDEINNLTAANT</sequence>
<reference evidence="2" key="1">
    <citation type="journal article" date="2019" name="Int. J. Syst. Evol. Microbiol.">
        <title>The Global Catalogue of Microorganisms (GCM) 10K type strain sequencing project: providing services to taxonomists for standard genome sequencing and annotation.</title>
        <authorList>
            <consortium name="The Broad Institute Genomics Platform"/>
            <consortium name="The Broad Institute Genome Sequencing Center for Infectious Disease"/>
            <person name="Wu L."/>
            <person name="Ma J."/>
        </authorList>
    </citation>
    <scope>NUCLEOTIDE SEQUENCE [LARGE SCALE GENOMIC DNA]</scope>
    <source>
        <strain evidence="2">CCM 2050</strain>
    </source>
</reference>
<comment type="caution">
    <text evidence="1">The sequence shown here is derived from an EMBL/GenBank/DDBJ whole genome shotgun (WGS) entry which is preliminary data.</text>
</comment>
<dbReference type="Gene3D" id="3.40.50.300">
    <property type="entry name" value="P-loop containing nucleotide triphosphate hydrolases"/>
    <property type="match status" value="1"/>
</dbReference>
<evidence type="ECO:0000313" key="1">
    <source>
        <dbReference type="EMBL" id="MFC6381033.1"/>
    </source>
</evidence>
<protein>
    <recommendedName>
        <fullName evidence="3">Orc1-like AAA ATPase domain-containing protein</fullName>
    </recommendedName>
</protein>
<accession>A0ABW1W8R4</accession>
<organism evidence="1 2">
    <name type="scientific">Psychrobacter glacincola</name>
    <dbReference type="NCBI Taxonomy" id="56810"/>
    <lineage>
        <taxon>Bacteria</taxon>
        <taxon>Pseudomonadati</taxon>
        <taxon>Pseudomonadota</taxon>
        <taxon>Gammaproteobacteria</taxon>
        <taxon>Moraxellales</taxon>
        <taxon>Moraxellaceae</taxon>
        <taxon>Psychrobacter</taxon>
    </lineage>
</organism>
<dbReference type="InterPro" id="IPR027417">
    <property type="entry name" value="P-loop_NTPase"/>
</dbReference>
<name>A0ABW1W8R4_9GAMM</name>
<dbReference type="SUPFAM" id="SSF52540">
    <property type="entry name" value="P-loop containing nucleoside triphosphate hydrolases"/>
    <property type="match status" value="1"/>
</dbReference>
<evidence type="ECO:0000313" key="2">
    <source>
        <dbReference type="Proteomes" id="UP001596264"/>
    </source>
</evidence>
<dbReference type="RefSeq" id="WP_201561943.1">
    <property type="nucleotide sequence ID" value="NZ_CAJGZK010000005.1"/>
</dbReference>
<keyword evidence="2" id="KW-1185">Reference proteome</keyword>
<evidence type="ECO:0008006" key="3">
    <source>
        <dbReference type="Google" id="ProtNLM"/>
    </source>
</evidence>